<keyword evidence="2" id="KW-0648">Protein biosynthesis</keyword>
<feature type="domain" description="CSD" evidence="4">
    <location>
        <begin position="106"/>
        <end position="174"/>
    </location>
</feature>
<comment type="similarity">
    <text evidence="1">Belongs to the prokaryotic/mitochondrial release factor family.</text>
</comment>
<dbReference type="InterPro" id="IPR005139">
    <property type="entry name" value="PCRF"/>
</dbReference>
<protein>
    <recommendedName>
        <fullName evidence="4">CSD domain-containing protein</fullName>
    </recommendedName>
</protein>
<dbReference type="InterPro" id="IPR002059">
    <property type="entry name" value="CSP_DNA-bd"/>
</dbReference>
<evidence type="ECO:0000313" key="5">
    <source>
        <dbReference type="EMBL" id="CAE4639660.1"/>
    </source>
</evidence>
<dbReference type="Gene3D" id="3.30.160.20">
    <property type="match status" value="1"/>
</dbReference>
<dbReference type="Pfam" id="PF03462">
    <property type="entry name" value="PCRF"/>
    <property type="match status" value="1"/>
</dbReference>
<feature type="compositionally biased region" description="Acidic residues" evidence="3">
    <location>
        <begin position="259"/>
        <end position="276"/>
    </location>
</feature>
<dbReference type="InterPro" id="IPR012340">
    <property type="entry name" value="NA-bd_OB-fold"/>
</dbReference>
<accession>A0A7S4SAE0</accession>
<dbReference type="PANTHER" id="PTHR43804">
    <property type="entry name" value="LD18447P"/>
    <property type="match status" value="1"/>
</dbReference>
<dbReference type="SUPFAM" id="SSF50249">
    <property type="entry name" value="Nucleic acid-binding proteins"/>
    <property type="match status" value="1"/>
</dbReference>
<dbReference type="InterPro" id="IPR045853">
    <property type="entry name" value="Pep_chain_release_fac_I_sf"/>
</dbReference>
<feature type="compositionally biased region" description="Low complexity" evidence="3">
    <location>
        <begin position="229"/>
        <end position="240"/>
    </location>
</feature>
<dbReference type="GO" id="GO:0003676">
    <property type="term" value="F:nucleic acid binding"/>
    <property type="evidence" value="ECO:0007669"/>
    <property type="project" value="InterPro"/>
</dbReference>
<dbReference type="Gene3D" id="2.40.50.140">
    <property type="entry name" value="Nucleic acid-binding proteins"/>
    <property type="match status" value="1"/>
</dbReference>
<feature type="compositionally biased region" description="Low complexity" evidence="3">
    <location>
        <begin position="248"/>
        <end position="258"/>
    </location>
</feature>
<dbReference type="GO" id="GO:0005737">
    <property type="term" value="C:cytoplasm"/>
    <property type="evidence" value="ECO:0007669"/>
    <property type="project" value="UniProtKB-ARBA"/>
</dbReference>
<dbReference type="SUPFAM" id="SSF75620">
    <property type="entry name" value="Release factor"/>
    <property type="match status" value="1"/>
</dbReference>
<dbReference type="InterPro" id="IPR000352">
    <property type="entry name" value="Pep_chain_release_fac_I"/>
</dbReference>
<evidence type="ECO:0000256" key="1">
    <source>
        <dbReference type="ARBA" id="ARBA00010835"/>
    </source>
</evidence>
<dbReference type="InterPro" id="IPR011129">
    <property type="entry name" value="CSD"/>
</dbReference>
<dbReference type="Pfam" id="PF00313">
    <property type="entry name" value="CSD"/>
    <property type="match status" value="1"/>
</dbReference>
<dbReference type="CDD" id="cd04458">
    <property type="entry name" value="CSP_CDS"/>
    <property type="match status" value="1"/>
</dbReference>
<sequence>MASSAGRFSARSGGLRCIESRRGRSLSLHLLLLVSLLALLLLPRDRWSTGYVSGLSAQPRTSSLASLRPVVEPLAAGWGSVVDGGPLRGPQTRLRRGSTRTAIKALNTGMVKSYNPDKGFGFIACEDTYKQYKCDVFLHKQQAEEAQGLQVGDAVKFLVEVNAKGKPQARKVARVITEAAPQDKQSAQIQDAWDQFEADKAPQTSEVDPWALAEESGALAQASPDDPWAASAAAPAGQGASEEEEEAAAWAEYRAALAAEEEEEEVHDAAPTEDEQAVPVEADADQLARRLGFSPIFVRGAEESRRQRDQLQEEMLDVSSMSQKEYGEKANQLSRLVEIVRIYDALLSVADQLGEMEELSRGSGEMAEVARQEALALEAEKVELTGQFQRAMLPRDPRDEAKTAIIEIRAGVGGNEAGLWAEDLMNMYARYCDMEGLTLKVISCDRKESGGISEASLSVSGDRIYSRLKFESGVHRVQRVPETEKAGRVHTSTATVAIMPEAEDVEFDFDESQIEFKYARAGGKGGQNVNKVETAVHATHIPSGLHVFSREERSQLMNKRNAIRIIKARLLQQITDAANKEYSDMRKTQLGTGGRSEKIRSYQFKDNRVSDHRLNKNFPLEQIINGNLQEPVKLLRALEQQEKLKEFEESMLQKA</sequence>
<dbReference type="PROSITE" id="PS51857">
    <property type="entry name" value="CSD_2"/>
    <property type="match status" value="1"/>
</dbReference>
<dbReference type="PANTHER" id="PTHR43804:SF8">
    <property type="entry name" value="PEPTIDE CHAIN RELEASE FACTOR APG3, CHLOROPLASTIC"/>
    <property type="match status" value="1"/>
</dbReference>
<dbReference type="FunFam" id="3.30.70.1660:FF:000002">
    <property type="entry name" value="Peptide chain release factor 1"/>
    <property type="match status" value="1"/>
</dbReference>
<gene>
    <name evidence="5" type="ORF">AMON00008_LOCUS47406</name>
</gene>
<dbReference type="PROSITE" id="PS00745">
    <property type="entry name" value="RF_PROK_I"/>
    <property type="match status" value="1"/>
</dbReference>
<name>A0A7S4SAE0_9DINO</name>
<dbReference type="AlphaFoldDB" id="A0A7S4SAE0"/>
<evidence type="ECO:0000259" key="4">
    <source>
        <dbReference type="PROSITE" id="PS51857"/>
    </source>
</evidence>
<dbReference type="InterPro" id="IPR050057">
    <property type="entry name" value="Prokaryotic/Mito_RF"/>
</dbReference>
<evidence type="ECO:0000256" key="2">
    <source>
        <dbReference type="ARBA" id="ARBA00022917"/>
    </source>
</evidence>
<dbReference type="Gene3D" id="6.10.140.1950">
    <property type="match status" value="1"/>
</dbReference>
<dbReference type="SMART" id="SM00357">
    <property type="entry name" value="CSP"/>
    <property type="match status" value="1"/>
</dbReference>
<dbReference type="EMBL" id="HBNR01067082">
    <property type="protein sequence ID" value="CAE4639660.1"/>
    <property type="molecule type" value="Transcribed_RNA"/>
</dbReference>
<feature type="region of interest" description="Disordered" evidence="3">
    <location>
        <begin position="218"/>
        <end position="279"/>
    </location>
</feature>
<organism evidence="5">
    <name type="scientific">Alexandrium monilatum</name>
    <dbReference type="NCBI Taxonomy" id="311494"/>
    <lineage>
        <taxon>Eukaryota</taxon>
        <taxon>Sar</taxon>
        <taxon>Alveolata</taxon>
        <taxon>Dinophyceae</taxon>
        <taxon>Gonyaulacales</taxon>
        <taxon>Pyrocystaceae</taxon>
        <taxon>Alexandrium</taxon>
    </lineage>
</organism>
<proteinExistence type="inferred from homology"/>
<evidence type="ECO:0000256" key="3">
    <source>
        <dbReference type="SAM" id="MobiDB-lite"/>
    </source>
</evidence>
<reference evidence="5" key="1">
    <citation type="submission" date="2021-01" db="EMBL/GenBank/DDBJ databases">
        <authorList>
            <person name="Corre E."/>
            <person name="Pelletier E."/>
            <person name="Niang G."/>
            <person name="Scheremetjew M."/>
            <person name="Finn R."/>
            <person name="Kale V."/>
            <person name="Holt S."/>
            <person name="Cochrane G."/>
            <person name="Meng A."/>
            <person name="Brown T."/>
            <person name="Cohen L."/>
        </authorList>
    </citation>
    <scope>NUCLEOTIDE SEQUENCE</scope>
    <source>
        <strain evidence="5">CCMP3105</strain>
    </source>
</reference>
<dbReference type="Gene3D" id="3.30.70.1660">
    <property type="match status" value="1"/>
</dbReference>
<dbReference type="GO" id="GO:0003747">
    <property type="term" value="F:translation release factor activity"/>
    <property type="evidence" value="ECO:0007669"/>
    <property type="project" value="InterPro"/>
</dbReference>
<dbReference type="SMART" id="SM00937">
    <property type="entry name" value="PCRF"/>
    <property type="match status" value="1"/>
</dbReference>
<dbReference type="Pfam" id="PF00472">
    <property type="entry name" value="RF-1"/>
    <property type="match status" value="1"/>
</dbReference>